<sequence length="297" mass="33994">MNIRRNRVYDVNRRRVPVSDFPLNRGSFTEIPRSAPTLSVCVRTRRTGKRSNSRSKSRDCRRLQVLHLVQQEALTMSDGDYDYLIKFLALGDSGVGKTSFLYQYTDGKFNSKFITTVGIDFREKRVMYKSSGPDGAAGRGQRIHVQLWDTAGQERFRSLTTAFFRDAMGFLLLFDLTNEQSFLNVRNWMSQLQMHAYCENPDIVLCGNKCDLEDQRFVKEEEARELASKYGIPYFETSAANGENVAQAVEVLLDLIMKRMERCVDRSWIPDGTMRSNGHSGSEMLEPPTQEKSKCAC</sequence>
<protein>
    <recommendedName>
        <fullName evidence="4">small monomeric GTPase</fullName>
        <ecNumber evidence="4">3.6.5.2</ecNumber>
    </recommendedName>
</protein>
<dbReference type="SMART" id="SM00176">
    <property type="entry name" value="RAN"/>
    <property type="match status" value="1"/>
</dbReference>
<evidence type="ECO:0000256" key="9">
    <source>
        <dbReference type="ARBA" id="ARBA00022990"/>
    </source>
</evidence>
<dbReference type="EC" id="3.6.5.2" evidence="4"/>
<evidence type="ECO:0000256" key="13">
    <source>
        <dbReference type="ARBA" id="ARBA00023288"/>
    </source>
</evidence>
<dbReference type="EMBL" id="JAAGNN010000026">
    <property type="protein sequence ID" value="KAF4071859.1"/>
    <property type="molecule type" value="Genomic_DNA"/>
</dbReference>
<keyword evidence="13" id="KW-0449">Lipoprotein</keyword>
<keyword evidence="18" id="KW-1185">Reference proteome</keyword>
<comment type="caution">
    <text evidence="17">The sequence shown here is derived from an EMBL/GenBank/DDBJ whole genome shotgun (WGS) entry which is preliminary data.</text>
</comment>
<dbReference type="GO" id="GO:0016020">
    <property type="term" value="C:membrane"/>
    <property type="evidence" value="ECO:0007669"/>
    <property type="project" value="UniProtKB-SubCell"/>
</dbReference>
<dbReference type="PROSITE" id="PS51419">
    <property type="entry name" value="RAB"/>
    <property type="match status" value="1"/>
</dbReference>
<keyword evidence="8" id="KW-0378">Hydrolase</keyword>
<keyword evidence="6" id="KW-0547">Nucleotide-binding</keyword>
<evidence type="ECO:0000256" key="2">
    <source>
        <dbReference type="ARBA" id="ARBA00004635"/>
    </source>
</evidence>
<proteinExistence type="inferred from homology"/>
<organism evidence="17 18">
    <name type="scientific">Ameiurus melas</name>
    <name type="common">Black bullhead</name>
    <name type="synonym">Silurus melas</name>
    <dbReference type="NCBI Taxonomy" id="219545"/>
    <lineage>
        <taxon>Eukaryota</taxon>
        <taxon>Metazoa</taxon>
        <taxon>Chordata</taxon>
        <taxon>Craniata</taxon>
        <taxon>Vertebrata</taxon>
        <taxon>Euteleostomi</taxon>
        <taxon>Actinopterygii</taxon>
        <taxon>Neopterygii</taxon>
        <taxon>Teleostei</taxon>
        <taxon>Ostariophysi</taxon>
        <taxon>Siluriformes</taxon>
        <taxon>Ictaluridae</taxon>
        <taxon>Ameiurus</taxon>
    </lineage>
</organism>
<dbReference type="Pfam" id="PF00071">
    <property type="entry name" value="Ras"/>
    <property type="match status" value="1"/>
</dbReference>
<dbReference type="SMART" id="SM00173">
    <property type="entry name" value="RAS"/>
    <property type="match status" value="1"/>
</dbReference>
<keyword evidence="14" id="KW-0636">Prenylation</keyword>
<evidence type="ECO:0000256" key="16">
    <source>
        <dbReference type="SAM" id="MobiDB-lite"/>
    </source>
</evidence>
<evidence type="ECO:0000256" key="4">
    <source>
        <dbReference type="ARBA" id="ARBA00011984"/>
    </source>
</evidence>
<evidence type="ECO:0000256" key="10">
    <source>
        <dbReference type="ARBA" id="ARBA00023134"/>
    </source>
</evidence>
<accession>A0A7J5ZQ10</accession>
<dbReference type="GO" id="GO:0005770">
    <property type="term" value="C:late endosome"/>
    <property type="evidence" value="ECO:0007669"/>
    <property type="project" value="UniProtKB-SubCell"/>
</dbReference>
<gene>
    <name evidence="17" type="ORF">AMELA_G00267720</name>
</gene>
<evidence type="ECO:0000313" key="18">
    <source>
        <dbReference type="Proteomes" id="UP000593565"/>
    </source>
</evidence>
<keyword evidence="12" id="KW-1015">Disulfide bond</keyword>
<evidence type="ECO:0000256" key="3">
    <source>
        <dbReference type="ARBA" id="ARBA00006270"/>
    </source>
</evidence>
<dbReference type="PANTHER" id="PTHR47980">
    <property type="entry name" value="LD44762P"/>
    <property type="match status" value="1"/>
</dbReference>
<dbReference type="Proteomes" id="UP000593565">
    <property type="component" value="Unassembled WGS sequence"/>
</dbReference>
<evidence type="ECO:0000256" key="5">
    <source>
        <dbReference type="ARBA" id="ARBA00022481"/>
    </source>
</evidence>
<feature type="region of interest" description="Disordered" evidence="16">
    <location>
        <begin position="274"/>
        <end position="297"/>
    </location>
</feature>
<dbReference type="InterPro" id="IPR050305">
    <property type="entry name" value="Small_GTPase_Rab"/>
</dbReference>
<evidence type="ECO:0000256" key="11">
    <source>
        <dbReference type="ARBA" id="ARBA00023136"/>
    </source>
</evidence>
<dbReference type="InterPro" id="IPR001806">
    <property type="entry name" value="Small_GTPase"/>
</dbReference>
<dbReference type="FunFam" id="3.40.50.300:FF:000402">
    <property type="entry name" value="Ras-related protein Rab-27A"/>
    <property type="match status" value="1"/>
</dbReference>
<evidence type="ECO:0000256" key="15">
    <source>
        <dbReference type="ARBA" id="ARBA00047660"/>
    </source>
</evidence>
<dbReference type="AlphaFoldDB" id="A0A7J5ZQ10"/>
<dbReference type="PROSITE" id="PS51420">
    <property type="entry name" value="RHO"/>
    <property type="match status" value="1"/>
</dbReference>
<keyword evidence="10" id="KW-0342">GTP-binding</keyword>
<evidence type="ECO:0000256" key="6">
    <source>
        <dbReference type="ARBA" id="ARBA00022741"/>
    </source>
</evidence>
<dbReference type="InterPro" id="IPR041837">
    <property type="entry name" value="Rab27a/b"/>
</dbReference>
<reference evidence="17 18" key="1">
    <citation type="submission" date="2020-02" db="EMBL/GenBank/DDBJ databases">
        <title>A chromosome-scale genome assembly of the black bullhead catfish (Ameiurus melas).</title>
        <authorList>
            <person name="Wen M."/>
            <person name="Zham M."/>
            <person name="Cabau C."/>
            <person name="Klopp C."/>
            <person name="Donnadieu C."/>
            <person name="Roques C."/>
            <person name="Bouchez O."/>
            <person name="Lampietro C."/>
            <person name="Jouanno E."/>
            <person name="Herpin A."/>
            <person name="Louis A."/>
            <person name="Berthelot C."/>
            <person name="Parey E."/>
            <person name="Roest-Crollius H."/>
            <person name="Braasch I."/>
            <person name="Postlethwait J."/>
            <person name="Robinson-Rechavi M."/>
            <person name="Echchiki A."/>
            <person name="Begum T."/>
            <person name="Montfort J."/>
            <person name="Schartl M."/>
            <person name="Bobe J."/>
            <person name="Guiguen Y."/>
        </authorList>
    </citation>
    <scope>NUCLEOTIDE SEQUENCE [LARGE SCALE GENOMIC DNA]</scope>
    <source>
        <strain evidence="17">M_S1</strain>
        <tissue evidence="17">Blood</tissue>
    </source>
</reference>
<evidence type="ECO:0000313" key="17">
    <source>
        <dbReference type="EMBL" id="KAF4071859.1"/>
    </source>
</evidence>
<dbReference type="PRINTS" id="PR00449">
    <property type="entry name" value="RASTRNSFRMNG"/>
</dbReference>
<comment type="catalytic activity">
    <reaction evidence="15">
        <text>GTP + H2O = GDP + phosphate + H(+)</text>
        <dbReference type="Rhea" id="RHEA:19669"/>
        <dbReference type="ChEBI" id="CHEBI:15377"/>
        <dbReference type="ChEBI" id="CHEBI:15378"/>
        <dbReference type="ChEBI" id="CHEBI:37565"/>
        <dbReference type="ChEBI" id="CHEBI:43474"/>
        <dbReference type="ChEBI" id="CHEBI:58189"/>
        <dbReference type="EC" id="3.6.5.2"/>
    </reaction>
    <physiologicalReaction direction="left-to-right" evidence="15">
        <dbReference type="Rhea" id="RHEA:19670"/>
    </physiologicalReaction>
</comment>
<evidence type="ECO:0000256" key="7">
    <source>
        <dbReference type="ARBA" id="ARBA00022753"/>
    </source>
</evidence>
<comment type="subcellular location">
    <subcellularLocation>
        <location evidence="1">Late endosome</location>
    </subcellularLocation>
    <subcellularLocation>
        <location evidence="2">Membrane</location>
        <topology evidence="2">Lipid-anchor</topology>
    </subcellularLocation>
</comment>
<dbReference type="GO" id="GO:0003925">
    <property type="term" value="F:G protein activity"/>
    <property type="evidence" value="ECO:0007669"/>
    <property type="project" value="UniProtKB-EC"/>
</dbReference>
<dbReference type="GO" id="GO:0005525">
    <property type="term" value="F:GTP binding"/>
    <property type="evidence" value="ECO:0007669"/>
    <property type="project" value="UniProtKB-KW"/>
</dbReference>
<comment type="similarity">
    <text evidence="3">Belongs to the small GTPase superfamily. Rab family.</text>
</comment>
<name>A0A7J5ZQ10_AMEME</name>
<dbReference type="SMART" id="SM00174">
    <property type="entry name" value="RHO"/>
    <property type="match status" value="1"/>
</dbReference>
<dbReference type="SMART" id="SM00175">
    <property type="entry name" value="RAB"/>
    <property type="match status" value="1"/>
</dbReference>
<keyword evidence="9" id="KW-0007">Acetylation</keyword>
<dbReference type="InterPro" id="IPR005225">
    <property type="entry name" value="Small_GTP-bd"/>
</dbReference>
<dbReference type="CDD" id="cd04127">
    <property type="entry name" value="Rab27A"/>
    <property type="match status" value="1"/>
</dbReference>
<dbReference type="SUPFAM" id="SSF52540">
    <property type="entry name" value="P-loop containing nucleoside triphosphate hydrolases"/>
    <property type="match status" value="1"/>
</dbReference>
<keyword evidence="5" id="KW-0488">Methylation</keyword>
<evidence type="ECO:0000256" key="14">
    <source>
        <dbReference type="ARBA" id="ARBA00023289"/>
    </source>
</evidence>
<dbReference type="PROSITE" id="PS51421">
    <property type="entry name" value="RAS"/>
    <property type="match status" value="1"/>
</dbReference>
<dbReference type="Gene3D" id="3.40.50.300">
    <property type="entry name" value="P-loop containing nucleotide triphosphate hydrolases"/>
    <property type="match status" value="1"/>
</dbReference>
<evidence type="ECO:0000256" key="8">
    <source>
        <dbReference type="ARBA" id="ARBA00022801"/>
    </source>
</evidence>
<evidence type="ECO:0000256" key="1">
    <source>
        <dbReference type="ARBA" id="ARBA00004603"/>
    </source>
</evidence>
<keyword evidence="7" id="KW-0967">Endosome</keyword>
<dbReference type="NCBIfam" id="TIGR00231">
    <property type="entry name" value="small_GTP"/>
    <property type="match status" value="1"/>
</dbReference>
<evidence type="ECO:0000256" key="12">
    <source>
        <dbReference type="ARBA" id="ARBA00023157"/>
    </source>
</evidence>
<keyword evidence="11" id="KW-0472">Membrane</keyword>
<dbReference type="InterPro" id="IPR027417">
    <property type="entry name" value="P-loop_NTPase"/>
</dbReference>